<dbReference type="Gene3D" id="3.90.1150.10">
    <property type="entry name" value="Aspartate Aminotransferase, domain 1"/>
    <property type="match status" value="2"/>
</dbReference>
<dbReference type="GO" id="GO:0004810">
    <property type="term" value="F:CCA tRNA nucleotidyltransferase activity"/>
    <property type="evidence" value="ECO:0007669"/>
    <property type="project" value="InterPro"/>
</dbReference>
<reference evidence="8 9" key="1">
    <citation type="journal article" date="2013" name="PLoS ONE">
        <title>Predicting the Proteins of Angomonas deanei, Strigomonas culicis and Their Respective Endosymbionts Reveals New Aspects of the Trypanosomatidae Family.</title>
        <authorList>
            <person name="Motta M.C."/>
            <person name="Martins A.C."/>
            <person name="de Souza S.S."/>
            <person name="Catta-Preta C.M."/>
            <person name="Silva R."/>
            <person name="Klein C.C."/>
            <person name="de Almeida L.G."/>
            <person name="de Lima Cunha O."/>
            <person name="Ciapina L.P."/>
            <person name="Brocchi M."/>
            <person name="Colabardini A.C."/>
            <person name="de Araujo Lima B."/>
            <person name="Machado C.R."/>
            <person name="de Almeida Soares C.M."/>
            <person name="Probst C.M."/>
            <person name="de Menezes C.B."/>
            <person name="Thompson C.E."/>
            <person name="Bartholomeu D.C."/>
            <person name="Gradia D.F."/>
            <person name="Pavoni D.P."/>
            <person name="Grisard E.C."/>
            <person name="Fantinatti-Garboggini F."/>
            <person name="Marchini F.K."/>
            <person name="Rodrigues-Luiz G.F."/>
            <person name="Wagner G."/>
            <person name="Goldman G.H."/>
            <person name="Fietto J.L."/>
            <person name="Elias M.C."/>
            <person name="Goldman M.H."/>
            <person name="Sagot M.F."/>
            <person name="Pereira M."/>
            <person name="Stoco P.H."/>
            <person name="de Mendonca-Neto R.P."/>
            <person name="Teixeira S.M."/>
            <person name="Maciel T.E."/>
            <person name="de Oliveira Mendes T.A."/>
            <person name="Urmenyi T.P."/>
            <person name="de Souza W."/>
            <person name="Schenkman S."/>
            <person name="de Vasconcelos A.T."/>
        </authorList>
    </citation>
    <scope>NUCLEOTIDE SEQUENCE [LARGE SCALE GENOMIC DNA]</scope>
</reference>
<comment type="cofactor">
    <cofactor evidence="1">
        <name>pyridoxal 5'-phosphate</name>
        <dbReference type="ChEBI" id="CHEBI:597326"/>
    </cofactor>
</comment>
<dbReference type="EMBL" id="ATMH01003801">
    <property type="protein sequence ID" value="EPY30902.1"/>
    <property type="molecule type" value="Genomic_DNA"/>
</dbReference>
<evidence type="ECO:0000259" key="7">
    <source>
        <dbReference type="Pfam" id="PF02568"/>
    </source>
</evidence>
<dbReference type="InterPro" id="IPR015422">
    <property type="entry name" value="PyrdxlP-dep_Trfase_small"/>
</dbReference>
<dbReference type="Pfam" id="PF02568">
    <property type="entry name" value="ThiI"/>
    <property type="match status" value="1"/>
</dbReference>
<evidence type="ECO:0000313" key="9">
    <source>
        <dbReference type="Proteomes" id="UP000015354"/>
    </source>
</evidence>
<evidence type="ECO:0000256" key="4">
    <source>
        <dbReference type="ARBA" id="ARBA00022840"/>
    </source>
</evidence>
<dbReference type="InterPro" id="IPR015421">
    <property type="entry name" value="PyrdxlP-dep_Trfase_major"/>
</dbReference>
<name>S9UJA8_9TRYP</name>
<evidence type="ECO:0000256" key="3">
    <source>
        <dbReference type="ARBA" id="ARBA00022741"/>
    </source>
</evidence>
<evidence type="ECO:0000256" key="5">
    <source>
        <dbReference type="SAM" id="MobiDB-lite"/>
    </source>
</evidence>
<dbReference type="PANTHER" id="PTHR11601:SF34">
    <property type="entry name" value="CYSTEINE DESULFURASE"/>
    <property type="match status" value="1"/>
</dbReference>
<evidence type="ECO:0000313" key="8">
    <source>
        <dbReference type="EMBL" id="EPY30902.1"/>
    </source>
</evidence>
<feature type="region of interest" description="Disordered" evidence="5">
    <location>
        <begin position="454"/>
        <end position="479"/>
    </location>
</feature>
<keyword evidence="4" id="KW-0067">ATP-binding</keyword>
<gene>
    <name evidence="8" type="ORF">STCU_03801</name>
</gene>
<dbReference type="GO" id="GO:0005524">
    <property type="term" value="F:ATP binding"/>
    <property type="evidence" value="ECO:0007669"/>
    <property type="project" value="UniProtKB-KW"/>
</dbReference>
<feature type="compositionally biased region" description="Low complexity" evidence="5">
    <location>
        <begin position="462"/>
        <end position="471"/>
    </location>
</feature>
<dbReference type="OrthoDB" id="10250117at2759"/>
<dbReference type="Gene3D" id="3.40.640.10">
    <property type="entry name" value="Type I PLP-dependent aspartate aminotransferase-like (Major domain)"/>
    <property type="match status" value="2"/>
</dbReference>
<evidence type="ECO:0000259" key="6">
    <source>
        <dbReference type="Pfam" id="PF00266"/>
    </source>
</evidence>
<accession>S9UJA8</accession>
<feature type="domain" description="Aminotransferase class V" evidence="6">
    <location>
        <begin position="485"/>
        <end position="561"/>
    </location>
</feature>
<dbReference type="InterPro" id="IPR015424">
    <property type="entry name" value="PyrdxlP-dep_Trfase"/>
</dbReference>
<proteinExistence type="inferred from homology"/>
<dbReference type="Proteomes" id="UP000015354">
    <property type="component" value="Unassembled WGS sequence"/>
</dbReference>
<evidence type="ECO:0000256" key="2">
    <source>
        <dbReference type="ARBA" id="ARBA00006490"/>
    </source>
</evidence>
<dbReference type="InterPro" id="IPR020536">
    <property type="entry name" value="ThiI_AANH"/>
</dbReference>
<dbReference type="SUPFAM" id="SSF53383">
    <property type="entry name" value="PLP-dependent transferases"/>
    <property type="match status" value="1"/>
</dbReference>
<dbReference type="PANTHER" id="PTHR11601">
    <property type="entry name" value="CYSTEINE DESULFURYLASE FAMILY MEMBER"/>
    <property type="match status" value="1"/>
</dbReference>
<dbReference type="Pfam" id="PF00266">
    <property type="entry name" value="Aminotran_5"/>
    <property type="match status" value="2"/>
</dbReference>
<comment type="caution">
    <text evidence="8">The sequence shown here is derived from an EMBL/GenBank/DDBJ whole genome shotgun (WGS) entry which is preliminary data.</text>
</comment>
<organism evidence="8 9">
    <name type="scientific">Strigomonas culicis</name>
    <dbReference type="NCBI Taxonomy" id="28005"/>
    <lineage>
        <taxon>Eukaryota</taxon>
        <taxon>Discoba</taxon>
        <taxon>Euglenozoa</taxon>
        <taxon>Kinetoplastea</taxon>
        <taxon>Metakinetoplastina</taxon>
        <taxon>Trypanosomatida</taxon>
        <taxon>Trypanosomatidae</taxon>
        <taxon>Strigomonadinae</taxon>
        <taxon>Strigomonas</taxon>
    </lineage>
</organism>
<dbReference type="InterPro" id="IPR000192">
    <property type="entry name" value="Aminotrans_V_dom"/>
</dbReference>
<feature type="domain" description="Thil AANH" evidence="7">
    <location>
        <begin position="224"/>
        <end position="393"/>
    </location>
</feature>
<protein>
    <submittedName>
        <fullName evidence="8">Thiamine biosynthesis-like protein</fullName>
    </submittedName>
</protein>
<feature type="domain" description="Aminotransferase class V" evidence="6">
    <location>
        <begin position="591"/>
        <end position="790"/>
    </location>
</feature>
<sequence length="810" mass="89161">MSTKPNDSDKLPTNPLKFPDNVCPKFILKAKNGQYMFLMEEPSKAKGFLWYMSETKQVSLHGLEEEMRVPGRRWYATDKPGFEAQRKTGASTTEGEPYVCLRNIKNPGVYWCGRRHVEPPAGPLTLVLTVAELYLKSALHQQRFYRLLCEHIRRVLKNPRVHRCGNNMIEVREQRPTAEQLDLLALLPGIGKMYEGDQKREGGDPRGPFIRDGAGGMPLLPDQHALALISGGIDSPVAAYQMMTRGCTVSGIHFLNSTNDTAAVLGKNRQIGEILSRIQGRFDMHYVDISKLQSQIVANVPNHNRTLIYKWFMLALGACFDESHFIVVGDSAGQVASQTVPNISTLYSTISKAVIAPLIGMSKNSIIDIARRIDTYRLSIQEGADCCQYMMCKTGANLNIGRNTVEACVRRIVLSELPVIHEVYRDGALAETEHTTFMPNIALRRLVDSTRRARRAAERGGAEAADTAEAPEAAERRRAEEDDVVYFDAAAGTKMTESVKDALLRAPEGNPNSMHLSGREARMAVERVRMEVATALGVPAKDIIFTAGGTESNNIALHGYRVVREAWSHASTSEGAAVGADAEVVHVVDLVNHETGSVAPVLRRPAGCRLHVDASQALMKVDLRRYDMSQVDSLTVTAHKINGPIGVGAVYLRDLQCHRLFSGGSQEKGIRPGTENVPAIVGFGAALRINRSHSIHREVEALVAKELAALGCEINRRGETSGYIVHATLPEGYDNTEFVSRLSTRYKVEIGTGSACKTGEQNTTVYDTLGKAAHPSRSIRVSWDSFVTMNDALRAVEAIKRVAEEQRPKK</sequence>
<dbReference type="SUPFAM" id="SSF52402">
    <property type="entry name" value="Adenine nucleotide alpha hydrolases-like"/>
    <property type="match status" value="1"/>
</dbReference>
<dbReference type="Gene3D" id="1.10.260.50">
    <property type="match status" value="2"/>
</dbReference>
<keyword evidence="3" id="KW-0547">Nucleotide-binding</keyword>
<comment type="similarity">
    <text evidence="2">Belongs to the class-V pyridoxal-phosphate-dependent aminotransferase family. NifS/IscS subfamily.</text>
</comment>
<dbReference type="Gene3D" id="3.40.50.620">
    <property type="entry name" value="HUPs"/>
    <property type="match status" value="1"/>
</dbReference>
<keyword evidence="9" id="KW-1185">Reference proteome</keyword>
<dbReference type="AlphaFoldDB" id="S9UJA8"/>
<evidence type="ECO:0000256" key="1">
    <source>
        <dbReference type="ARBA" id="ARBA00001933"/>
    </source>
</evidence>
<dbReference type="InterPro" id="IPR014729">
    <property type="entry name" value="Rossmann-like_a/b/a_fold"/>
</dbReference>